<evidence type="ECO:0000313" key="8">
    <source>
        <dbReference type="Proteomes" id="UP000271374"/>
    </source>
</evidence>
<keyword evidence="8" id="KW-1185">Reference proteome</keyword>
<feature type="transmembrane region" description="Helical" evidence="5">
    <location>
        <begin position="592"/>
        <end position="614"/>
    </location>
</feature>
<feature type="transmembrane region" description="Helical" evidence="5">
    <location>
        <begin position="523"/>
        <end position="543"/>
    </location>
</feature>
<feature type="transmembrane region" description="Helical" evidence="5">
    <location>
        <begin position="563"/>
        <end position="586"/>
    </location>
</feature>
<evidence type="ECO:0000256" key="5">
    <source>
        <dbReference type="SAM" id="Phobius"/>
    </source>
</evidence>
<name>A0A431W832_9BACI</name>
<dbReference type="AlphaFoldDB" id="A0A431W832"/>
<feature type="transmembrane region" description="Helical" evidence="5">
    <location>
        <begin position="14"/>
        <end position="37"/>
    </location>
</feature>
<feature type="domain" description="ABC-2 type transporter transmembrane" evidence="6">
    <location>
        <begin position="19"/>
        <end position="154"/>
    </location>
</feature>
<dbReference type="Gene3D" id="3.40.1710.10">
    <property type="entry name" value="abc type-2 transporter like domain"/>
    <property type="match status" value="1"/>
</dbReference>
<evidence type="ECO:0000313" key="7">
    <source>
        <dbReference type="EMBL" id="RTR31448.1"/>
    </source>
</evidence>
<dbReference type="NCBIfam" id="TIGR03062">
    <property type="entry name" value="pip_yhgE_Cterm"/>
    <property type="match status" value="1"/>
</dbReference>
<proteinExistence type="predicted"/>
<protein>
    <submittedName>
        <fullName evidence="7">YhgE/Pip domain-containing protein</fullName>
    </submittedName>
</protein>
<dbReference type="InterPro" id="IPR017501">
    <property type="entry name" value="Phage_infect_YhgE_C"/>
</dbReference>
<evidence type="ECO:0000256" key="1">
    <source>
        <dbReference type="ARBA" id="ARBA00004141"/>
    </source>
</evidence>
<gene>
    <name evidence="7" type="ORF">EKG37_11245</name>
</gene>
<evidence type="ECO:0000256" key="2">
    <source>
        <dbReference type="ARBA" id="ARBA00022692"/>
    </source>
</evidence>
<dbReference type="Proteomes" id="UP000271374">
    <property type="component" value="Unassembled WGS sequence"/>
</dbReference>
<dbReference type="Gene3D" id="1.10.287.950">
    <property type="entry name" value="Methyl-accepting chemotaxis protein"/>
    <property type="match status" value="2"/>
</dbReference>
<sequence length="722" mass="77902">MKAELRQLFTNKKLLIPVIAILFIPILYSGMYLWAFWNPYGHLEDLPVAIVNEDKGATFEGEQLKLGEELVDKLKENHEFDYKFIDNEEAYKGLEERKYYLLVEIPENFSENATTLLDEKPKKLELIYVANEGTNFLASQIGGNAMEKIKSSISEKVTETYAESVFANIEELADGIEQASEGAGKLTDGSIDLNNGTKELHEHLVELASKSIEFNQGMNSANSGSTDLASGITTLNEGLTELGKGHSQLTAASKDIAEGNTELAKGISDAKAGIDQMDQKLPEMTSGTEQLAQGAENLSSSLNTWSTEAQKVNGGLSLLQQKLAGVMAGMEPAERQELQALLANLQTGATQLSESAGVISNGAAGLAGNLNTLSEKQGELEQGVHQLASGSAMLQAGSDKILAGEEQFQAGMTTFDQKLAEAQSGAGKLAEGASSLQSGLNELTQGTEKITSGASQLEDGAGKLADGTDEVAAGSKELSEKLADGAKEATSVDADKETYNMMANPVEIKDEKINHVPNYGTGFAPYFLSLSLFVGALMISIVFPFREPASVPRNGMSWFTSKFTILAGIGIVQGLIAAAILMGVLGLEVQNITLFLLFVVVTSLTFVALIQFFVTPLGDPGRFVAILILILQLTTSAGTFPLELIPGFLQKIHAFLPMTYSVQGFKAVISSGDFGFMWHNLFILLGFMCVFIVGSLLYFRFKHKRQFYVLAKKRRIKKGQLL</sequence>
<feature type="transmembrane region" description="Helical" evidence="5">
    <location>
        <begin position="623"/>
        <end position="642"/>
    </location>
</feature>
<dbReference type="NCBIfam" id="TIGR03061">
    <property type="entry name" value="pip_yhgE_Nterm"/>
    <property type="match status" value="1"/>
</dbReference>
<dbReference type="RefSeq" id="WP_126408765.1">
    <property type="nucleotide sequence ID" value="NZ_RXNT01000008.1"/>
</dbReference>
<feature type="transmembrane region" description="Helical" evidence="5">
    <location>
        <begin position="676"/>
        <end position="699"/>
    </location>
</feature>
<accession>A0A431W832</accession>
<dbReference type="InterPro" id="IPR023908">
    <property type="entry name" value="xxxLxxG_rpt"/>
</dbReference>
<evidence type="ECO:0000256" key="3">
    <source>
        <dbReference type="ARBA" id="ARBA00022989"/>
    </source>
</evidence>
<reference evidence="7 8" key="1">
    <citation type="submission" date="2018-12" db="EMBL/GenBank/DDBJ databases">
        <title>Bacillus yapensis draft genome sequence.</title>
        <authorList>
            <person name="Yu L."/>
            <person name="Xu X."/>
            <person name="Tang X."/>
        </authorList>
    </citation>
    <scope>NUCLEOTIDE SEQUENCE [LARGE SCALE GENOMIC DNA]</scope>
    <source>
        <strain evidence="7 8">XXST-01</strain>
    </source>
</reference>
<dbReference type="GO" id="GO:0140359">
    <property type="term" value="F:ABC-type transporter activity"/>
    <property type="evidence" value="ECO:0007669"/>
    <property type="project" value="InterPro"/>
</dbReference>
<dbReference type="Pfam" id="PF12698">
    <property type="entry name" value="ABC2_membrane_3"/>
    <property type="match status" value="2"/>
</dbReference>
<organism evidence="7 8">
    <name type="scientific">Bacillus yapensis</name>
    <dbReference type="NCBI Taxonomy" id="2492960"/>
    <lineage>
        <taxon>Bacteria</taxon>
        <taxon>Bacillati</taxon>
        <taxon>Bacillota</taxon>
        <taxon>Bacilli</taxon>
        <taxon>Bacillales</taxon>
        <taxon>Bacillaceae</taxon>
        <taxon>Bacillus</taxon>
    </lineage>
</organism>
<evidence type="ECO:0000256" key="4">
    <source>
        <dbReference type="ARBA" id="ARBA00023136"/>
    </source>
</evidence>
<feature type="domain" description="ABC-2 type transporter transmembrane" evidence="6">
    <location>
        <begin position="501"/>
        <end position="696"/>
    </location>
</feature>
<dbReference type="PANTHER" id="PTHR43077">
    <property type="entry name" value="TRANSPORT PERMEASE YVFS-RELATED"/>
    <property type="match status" value="1"/>
</dbReference>
<keyword evidence="3 5" id="KW-1133">Transmembrane helix</keyword>
<evidence type="ECO:0000259" key="6">
    <source>
        <dbReference type="Pfam" id="PF12698"/>
    </source>
</evidence>
<dbReference type="GO" id="GO:0016020">
    <property type="term" value="C:membrane"/>
    <property type="evidence" value="ECO:0007669"/>
    <property type="project" value="UniProtKB-SubCell"/>
</dbReference>
<comment type="caution">
    <text evidence="7">The sequence shown here is derived from an EMBL/GenBank/DDBJ whole genome shotgun (WGS) entry which is preliminary data.</text>
</comment>
<dbReference type="InterPro" id="IPR017500">
    <property type="entry name" value="Phage_infect_YhgE_N"/>
</dbReference>
<keyword evidence="2 5" id="KW-0812">Transmembrane</keyword>
<dbReference type="PANTHER" id="PTHR43077:SF5">
    <property type="entry name" value="PHAGE INFECTION PROTEIN"/>
    <property type="match status" value="1"/>
</dbReference>
<dbReference type="EMBL" id="RXNT01000008">
    <property type="protein sequence ID" value="RTR31448.1"/>
    <property type="molecule type" value="Genomic_DNA"/>
</dbReference>
<keyword evidence="4 5" id="KW-0472">Membrane</keyword>
<dbReference type="NCBIfam" id="TIGR03057">
    <property type="entry name" value="xxxLxxG_by_4"/>
    <property type="match status" value="4"/>
</dbReference>
<dbReference type="OrthoDB" id="9811483at2"/>
<dbReference type="SUPFAM" id="SSF58104">
    <property type="entry name" value="Methyl-accepting chemotaxis protein (MCP) signaling domain"/>
    <property type="match status" value="1"/>
</dbReference>
<dbReference type="InterPro" id="IPR013525">
    <property type="entry name" value="ABC2_TM"/>
</dbReference>
<comment type="subcellular location">
    <subcellularLocation>
        <location evidence="1">Membrane</location>
        <topology evidence="1">Multi-pass membrane protein</topology>
    </subcellularLocation>
</comment>
<dbReference type="InterPro" id="IPR051328">
    <property type="entry name" value="T7SS_ABC-Transporter"/>
</dbReference>